<dbReference type="GO" id="GO:0003724">
    <property type="term" value="F:RNA helicase activity"/>
    <property type="evidence" value="ECO:0007669"/>
    <property type="project" value="TreeGrafter"/>
</dbReference>
<gene>
    <name evidence="13" type="ORF">HLVA_14770</name>
</gene>
<dbReference type="InterPro" id="IPR027417">
    <property type="entry name" value="P-loop_NTPase"/>
</dbReference>
<dbReference type="Proteomes" id="UP001321582">
    <property type="component" value="Chromosome"/>
</dbReference>
<evidence type="ECO:0000256" key="9">
    <source>
        <dbReference type="ARBA" id="ARBA00023118"/>
    </source>
</evidence>
<keyword evidence="6" id="KW-0378">Hydrolase</keyword>
<proteinExistence type="inferred from homology"/>
<dbReference type="GO" id="GO:0005524">
    <property type="term" value="F:ATP binding"/>
    <property type="evidence" value="ECO:0007669"/>
    <property type="project" value="UniProtKB-KW"/>
</dbReference>
<keyword evidence="9" id="KW-0051">Antiviral defense</keyword>
<dbReference type="EMBL" id="AP027059">
    <property type="protein sequence ID" value="BDU50908.1"/>
    <property type="molecule type" value="Genomic_DNA"/>
</dbReference>
<evidence type="ECO:0000256" key="6">
    <source>
        <dbReference type="ARBA" id="ARBA00022801"/>
    </source>
</evidence>
<keyword evidence="8" id="KW-0067">ATP-binding</keyword>
<name>A0AAU9DQW7_9FUSO</name>
<sequence length="736" mass="86564">MNNYLAKSNPRETIQEHTDNLLRNFEIIKSVYSDLDINWNALKISCIYHDLGKINRKFQDKIEKIKKHKDEIAHNLLSLAFINAKELKEEYNFTNNEIKIISQAVARHHERGDYNAENYNEEVELLKKEAVNFKYDKLEIKKIKKISAKYFANERTYGDSDYFLEYVKIKGLLNRLDYAASGGIDVEVKNDFLNDSLDKFKKENNFNWNDLQNFMKNNLDKNIIAVAQTGMGKTEAGLLWIGNNKGFFTLPLKTAINEIYKRVVNEIVKNKERIGLLHSDTYSKYLENKNNGDNIEEYYNKTKQLSLPLTICTLDQIFDFVFRYRDFESKLATLSYSKVVIDEIQMYSPDLLAYLILGLYYIDKIGGKFAILTATLPQIIIDLMKKEGINFITGEKPYINSLIRHSIKVRNSEIDSREIIEKYNKNKVLVICNTVRKAQEIFEELSNNKELIDKKVKINLLHSKFIKRDRKNKEKNIMRMGDKNSNEIGIWVATQVVEASLDIDFDLLFTELSDINGLFQRFGRCYRKRAFDKNGYNCYVFDGGENKCSGVNYVIDKDIFEFSKEALKNLDGKITEQDKLDIIGEIYTTEKLKNTEYYKKVLANIDYIKTIPEYELSKKEVRKRFRDIENITIIPKTIYEERKDAIDELILDINRAIYNNENRKEFTENRIKKIYELKDYTVDIRRNEIYGIQLNEKLKIGKYMEIPILDCKYSEKEGVTIEKKVDRNIDFDSRSF</sequence>
<dbReference type="InterPro" id="IPR054712">
    <property type="entry name" value="Cas3-like_dom"/>
</dbReference>
<accession>A0AAU9DQW7</accession>
<feature type="domain" description="Helicase ATP-binding" evidence="11">
    <location>
        <begin position="214"/>
        <end position="394"/>
    </location>
</feature>
<dbReference type="PANTHER" id="PTHR47963">
    <property type="entry name" value="DEAD-BOX ATP-DEPENDENT RNA HELICASE 47, MITOCHONDRIAL"/>
    <property type="match status" value="1"/>
</dbReference>
<dbReference type="InterPro" id="IPR006674">
    <property type="entry name" value="HD_domain"/>
</dbReference>
<keyword evidence="7" id="KW-0347">Helicase</keyword>
<dbReference type="AlphaFoldDB" id="A0AAU9DQW7"/>
<evidence type="ECO:0000256" key="4">
    <source>
        <dbReference type="ARBA" id="ARBA00022723"/>
    </source>
</evidence>
<dbReference type="KEGG" id="haby:HLVA_14770"/>
<evidence type="ECO:0000256" key="5">
    <source>
        <dbReference type="ARBA" id="ARBA00022741"/>
    </source>
</evidence>
<keyword evidence="3" id="KW-0540">Nuclease</keyword>
<dbReference type="InterPro" id="IPR006483">
    <property type="entry name" value="CRISPR-assoc_Cas3_HD"/>
</dbReference>
<dbReference type="Pfam" id="PF00270">
    <property type="entry name" value="DEAD"/>
    <property type="match status" value="1"/>
</dbReference>
<dbReference type="PROSITE" id="PS51192">
    <property type="entry name" value="HELICASE_ATP_BIND_1"/>
    <property type="match status" value="1"/>
</dbReference>
<dbReference type="SUPFAM" id="SSF109604">
    <property type="entry name" value="HD-domain/PDEase-like"/>
    <property type="match status" value="1"/>
</dbReference>
<evidence type="ECO:0000256" key="10">
    <source>
        <dbReference type="SAM" id="Coils"/>
    </source>
</evidence>
<dbReference type="Gene3D" id="3.40.50.300">
    <property type="entry name" value="P-loop containing nucleotide triphosphate hydrolases"/>
    <property type="match status" value="2"/>
</dbReference>
<evidence type="ECO:0000256" key="7">
    <source>
        <dbReference type="ARBA" id="ARBA00022806"/>
    </source>
</evidence>
<evidence type="ECO:0000259" key="11">
    <source>
        <dbReference type="PROSITE" id="PS51192"/>
    </source>
</evidence>
<evidence type="ECO:0000256" key="1">
    <source>
        <dbReference type="ARBA" id="ARBA00006847"/>
    </source>
</evidence>
<evidence type="ECO:0000313" key="14">
    <source>
        <dbReference type="Proteomes" id="UP001321582"/>
    </source>
</evidence>
<dbReference type="Pfam" id="PF01966">
    <property type="entry name" value="HD"/>
    <property type="match status" value="1"/>
</dbReference>
<evidence type="ECO:0000256" key="2">
    <source>
        <dbReference type="ARBA" id="ARBA00009046"/>
    </source>
</evidence>
<dbReference type="GO" id="GO:0016787">
    <property type="term" value="F:hydrolase activity"/>
    <property type="evidence" value="ECO:0007669"/>
    <property type="project" value="UniProtKB-KW"/>
</dbReference>
<dbReference type="SUPFAM" id="SSF52540">
    <property type="entry name" value="P-loop containing nucleoside triphosphate hydrolases"/>
    <property type="match status" value="1"/>
</dbReference>
<dbReference type="GO" id="GO:0051607">
    <property type="term" value="P:defense response to virus"/>
    <property type="evidence" value="ECO:0007669"/>
    <property type="project" value="UniProtKB-KW"/>
</dbReference>
<dbReference type="InterPro" id="IPR050547">
    <property type="entry name" value="DEAD_box_RNA_helicases"/>
</dbReference>
<evidence type="ECO:0000313" key="13">
    <source>
        <dbReference type="EMBL" id="BDU50908.1"/>
    </source>
</evidence>
<dbReference type="GO" id="GO:0004518">
    <property type="term" value="F:nuclease activity"/>
    <property type="evidence" value="ECO:0007669"/>
    <property type="project" value="UniProtKB-KW"/>
</dbReference>
<keyword evidence="4" id="KW-0479">Metal-binding</keyword>
<dbReference type="Pfam" id="PF22590">
    <property type="entry name" value="Cas3-like_C_2"/>
    <property type="match status" value="1"/>
</dbReference>
<dbReference type="RefSeq" id="WP_307903756.1">
    <property type="nucleotide sequence ID" value="NZ_AP027059.1"/>
</dbReference>
<dbReference type="PROSITE" id="PS51643">
    <property type="entry name" value="HD_CAS3"/>
    <property type="match status" value="1"/>
</dbReference>
<dbReference type="NCBIfam" id="TIGR01596">
    <property type="entry name" value="cas3_HD"/>
    <property type="match status" value="1"/>
</dbReference>
<feature type="domain" description="HD Cas3-type" evidence="12">
    <location>
        <begin position="7"/>
        <end position="179"/>
    </location>
</feature>
<dbReference type="Gene3D" id="1.10.3210.30">
    <property type="match status" value="1"/>
</dbReference>
<dbReference type="InterPro" id="IPR038257">
    <property type="entry name" value="CRISPR-assoc_Cas3_HD_sf"/>
</dbReference>
<dbReference type="CDD" id="cd09641">
    <property type="entry name" value="Cas3''_I"/>
    <property type="match status" value="1"/>
</dbReference>
<evidence type="ECO:0000256" key="8">
    <source>
        <dbReference type="ARBA" id="ARBA00022840"/>
    </source>
</evidence>
<evidence type="ECO:0000259" key="12">
    <source>
        <dbReference type="PROSITE" id="PS51643"/>
    </source>
</evidence>
<comment type="similarity">
    <text evidence="1">In the N-terminal section; belongs to the CRISPR-associated nuclease Cas3-HD family.</text>
</comment>
<dbReference type="SMART" id="SM00487">
    <property type="entry name" value="DEXDc"/>
    <property type="match status" value="1"/>
</dbReference>
<dbReference type="InterPro" id="IPR006474">
    <property type="entry name" value="Helicase_Cas3_CRISPR-ass_core"/>
</dbReference>
<reference evidence="13 14" key="1">
    <citation type="submission" date="2022-11" db="EMBL/GenBank/DDBJ databases">
        <title>Haliovirga abyssi gen. nov., sp. nov., a mesophilic fermentative bacterium isolated from the Iheya North hydrothermal field and the proposal of Haliovirgaceae fam. nov.</title>
        <authorList>
            <person name="Miyazaki U."/>
            <person name="Tame A."/>
            <person name="Miyazaki J."/>
            <person name="Takai K."/>
            <person name="Sawayama S."/>
            <person name="Kitajima M."/>
            <person name="Okamoto A."/>
            <person name="Nakagawa S."/>
        </authorList>
    </citation>
    <scope>NUCLEOTIDE SEQUENCE [LARGE SCALE GENOMIC DNA]</scope>
    <source>
        <strain evidence="13 14">IC12</strain>
    </source>
</reference>
<keyword evidence="10" id="KW-0175">Coiled coil</keyword>
<dbReference type="GO" id="GO:0003723">
    <property type="term" value="F:RNA binding"/>
    <property type="evidence" value="ECO:0007669"/>
    <property type="project" value="TreeGrafter"/>
</dbReference>
<dbReference type="InterPro" id="IPR011545">
    <property type="entry name" value="DEAD/DEAH_box_helicase_dom"/>
</dbReference>
<dbReference type="NCBIfam" id="TIGR01587">
    <property type="entry name" value="cas3_core"/>
    <property type="match status" value="1"/>
</dbReference>
<organism evidence="13 14">
    <name type="scientific">Haliovirga abyssi</name>
    <dbReference type="NCBI Taxonomy" id="2996794"/>
    <lineage>
        <taxon>Bacteria</taxon>
        <taxon>Fusobacteriati</taxon>
        <taxon>Fusobacteriota</taxon>
        <taxon>Fusobacteriia</taxon>
        <taxon>Fusobacteriales</taxon>
        <taxon>Haliovirgaceae</taxon>
        <taxon>Haliovirga</taxon>
    </lineage>
</organism>
<dbReference type="PANTHER" id="PTHR47963:SF9">
    <property type="entry name" value="CRISPR-ASSOCIATED ENDONUCLEASE_HELICASE CAS3"/>
    <property type="match status" value="1"/>
</dbReference>
<keyword evidence="14" id="KW-1185">Reference proteome</keyword>
<comment type="similarity">
    <text evidence="2">In the central section; belongs to the CRISPR-associated helicase Cas3 family.</text>
</comment>
<keyword evidence="5" id="KW-0547">Nucleotide-binding</keyword>
<evidence type="ECO:0000256" key="3">
    <source>
        <dbReference type="ARBA" id="ARBA00022722"/>
    </source>
</evidence>
<feature type="coiled-coil region" evidence="10">
    <location>
        <begin position="84"/>
        <end position="136"/>
    </location>
</feature>
<dbReference type="GO" id="GO:0046872">
    <property type="term" value="F:metal ion binding"/>
    <property type="evidence" value="ECO:0007669"/>
    <property type="project" value="UniProtKB-KW"/>
</dbReference>
<protein>
    <submittedName>
        <fullName evidence="13">CRISPR-associated helicase/endonuclease Cas3</fullName>
    </submittedName>
</protein>
<dbReference type="InterPro" id="IPR014001">
    <property type="entry name" value="Helicase_ATP-bd"/>
</dbReference>